<name>A0A6I4VSS8_9BACL</name>
<protein>
    <submittedName>
        <fullName evidence="1">Uncharacterized protein</fullName>
    </submittedName>
</protein>
<organism evidence="1 2">
    <name type="scientific">Shimazuella alba</name>
    <dbReference type="NCBI Taxonomy" id="2690964"/>
    <lineage>
        <taxon>Bacteria</taxon>
        <taxon>Bacillati</taxon>
        <taxon>Bacillota</taxon>
        <taxon>Bacilli</taxon>
        <taxon>Bacillales</taxon>
        <taxon>Thermoactinomycetaceae</taxon>
        <taxon>Shimazuella</taxon>
    </lineage>
</organism>
<evidence type="ECO:0000313" key="2">
    <source>
        <dbReference type="Proteomes" id="UP000430692"/>
    </source>
</evidence>
<comment type="caution">
    <text evidence="1">The sequence shown here is derived from an EMBL/GenBank/DDBJ whole genome shotgun (WGS) entry which is preliminary data.</text>
</comment>
<proteinExistence type="predicted"/>
<dbReference type="RefSeq" id="WP_160800854.1">
    <property type="nucleotide sequence ID" value="NZ_WUUL01000004.1"/>
</dbReference>
<dbReference type="AlphaFoldDB" id="A0A6I4VSS8"/>
<dbReference type="InterPro" id="IPR027417">
    <property type="entry name" value="P-loop_NTPase"/>
</dbReference>
<sequence>MKRFHLMPFAIPKGVYYKLTIQAGDKPKYKPMAQVWNQMIRFMKRRWYERMPFLVQEPWVAWEVHGHAGNTQYGCWASNRVYGERMVDSLQSAYPDIQVNPAEKPPAIDYTRPHSGTRLLLQYDYALPLNVAYPDDLETHANLLELISQLREDQSVICQFLIRPMYDHQVDGAFSRAIRDIKRDKRAPSGENQLYLQALQAKKNRMKAEVVIRILAFDRTREDADQLADQCSKAFSWMEHSHFNRFQIREWWQTIKPLYRFEFSNRIFPFRLKKNMVILGDQELAGLARVPAMPRTAFIHHQNMQLPLAPKEVQKGAKKPDTVFLGVNARGPIENKIHLPIDHLAENMVIFGRDGMGKTTFLLHWLLDFLEQRTDENRYGCTVLDMDGSLSDRLLTKLPEKLHPYVTTARFRDWKFPFNPFDIDFPQAEYGFVGEILRRLDAEFWGPQVPDGFMMTATALDLLDKGSYWNMQRVFEDPDYAKAIYDGVPEDSDRNRSLREQLRKYIHPETGVVNWPKELVRSPSLTRLRLWNSGPMGHILNQRTDGFRWLKAINEGHIQILDLAGLTYDQKKLIAAKVFMIFEIFSYPREMKRMQGQLLPLHPIILDEGSYYIQDIMPNMYGFLKDFTNNRTPLILSASAVKDYVSPQVLDSLFRQAGNIISFQVSPTDAQVIARGMKDRAGQVTAKDYEWILPHHSYMKLVPKKDAIFVNKTPELKIVPDEKKIQHLLDQSYEKAMEYELERRANKPRKHTPIV</sequence>
<evidence type="ECO:0000313" key="1">
    <source>
        <dbReference type="EMBL" id="MXQ53491.1"/>
    </source>
</evidence>
<dbReference type="EMBL" id="WUUL01000004">
    <property type="protein sequence ID" value="MXQ53491.1"/>
    <property type="molecule type" value="Genomic_DNA"/>
</dbReference>
<dbReference type="SUPFAM" id="SSF52540">
    <property type="entry name" value="P-loop containing nucleoside triphosphate hydrolases"/>
    <property type="match status" value="1"/>
</dbReference>
<reference evidence="1 2" key="1">
    <citation type="submission" date="2019-12" db="EMBL/GenBank/DDBJ databases">
        <title>Whole-genome analyses of novel actinobacteria.</title>
        <authorList>
            <person name="Sahin N."/>
            <person name="Saygin H."/>
        </authorList>
    </citation>
    <scope>NUCLEOTIDE SEQUENCE [LARGE SCALE GENOMIC DNA]</scope>
    <source>
        <strain evidence="1 2">KC615</strain>
    </source>
</reference>
<dbReference type="Proteomes" id="UP000430692">
    <property type="component" value="Unassembled WGS sequence"/>
</dbReference>
<keyword evidence="2" id="KW-1185">Reference proteome</keyword>
<gene>
    <name evidence="1" type="ORF">GSM42_07065</name>
</gene>
<accession>A0A6I4VSS8</accession>